<evidence type="ECO:0000256" key="3">
    <source>
        <dbReference type="RuleBase" id="RU000411"/>
    </source>
</evidence>
<evidence type="ECO:0000256" key="5">
    <source>
        <dbReference type="SAM" id="SignalP"/>
    </source>
</evidence>
<dbReference type="AlphaFoldDB" id="A0A182ITC7"/>
<keyword evidence="2" id="KW-0722">Serine protease inhibitor</keyword>
<dbReference type="InterPro" id="IPR036186">
    <property type="entry name" value="Serpin_sf"/>
</dbReference>
<feature type="compositionally biased region" description="Low complexity" evidence="4">
    <location>
        <begin position="53"/>
        <end position="62"/>
    </location>
</feature>
<reference evidence="7" key="1">
    <citation type="submission" date="2022-08" db="UniProtKB">
        <authorList>
            <consortium name="EnsemblMetazoa"/>
        </authorList>
    </citation>
    <scope>IDENTIFICATION</scope>
    <source>
        <strain evidence="7">EBRO</strain>
    </source>
</reference>
<accession>A0A182ITC7</accession>
<evidence type="ECO:0000256" key="1">
    <source>
        <dbReference type="ARBA" id="ARBA00022690"/>
    </source>
</evidence>
<sequence length="488" mass="54565">MKRLNTVLLTLCVLLVPLVNCQWYWTSMTQRPRVQSRFAYPTETTSPPPFRSAPTSPVTRRPAPAPPTPGPSGLTVMPENDSKISHMVVEFMMRVSRTLAQQNSKTELFSPVSIANVANLLFLGARGVTHEEFGKVLTPSGMNWNNYQQRYSRVLANLLAPVPLDSKRDQWRRQTCPANDDYEDESSTPEPKSQVIRLANGIFHQNTLRMKQSYVRVVRDFYGALVQEIDPQNSAGSTAMINRWVSDVTAGKIRSMLDGPLSPSSSVVIVNALYFKGKWKTAFEPLVTRPALFFPDGYDASSYRVPIMSLSGCLPFYKTRDAMQVSIVGLPYRDDTSTMYLIQPANSSRNAVRRLQASLTSKLLDSWIGQMKLQSTMVRLPKMHLKNSVDLLQSFQKLGFASILSPAKSNLTNMVEQNGTQRPYVNQIMHKVDLAIDEEGTEGAAATSALVDRIGSQQTFNGNTPFLIYLRHDATGLPLFYGPVFDPR</sequence>
<comment type="similarity">
    <text evidence="3">Belongs to the serpin family.</text>
</comment>
<feature type="domain" description="Serpin" evidence="6">
    <location>
        <begin position="93"/>
        <end position="487"/>
    </location>
</feature>
<dbReference type="STRING" id="41427.A0A182ITC7"/>
<proteinExistence type="inferred from homology"/>
<dbReference type="Gene3D" id="3.30.497.10">
    <property type="entry name" value="Antithrombin, subunit I, domain 2"/>
    <property type="match status" value="1"/>
</dbReference>
<organism evidence="7">
    <name type="scientific">Anopheles atroparvus</name>
    <name type="common">European mosquito</name>
    <dbReference type="NCBI Taxonomy" id="41427"/>
    <lineage>
        <taxon>Eukaryota</taxon>
        <taxon>Metazoa</taxon>
        <taxon>Ecdysozoa</taxon>
        <taxon>Arthropoda</taxon>
        <taxon>Hexapoda</taxon>
        <taxon>Insecta</taxon>
        <taxon>Pterygota</taxon>
        <taxon>Neoptera</taxon>
        <taxon>Endopterygota</taxon>
        <taxon>Diptera</taxon>
        <taxon>Nematocera</taxon>
        <taxon>Culicoidea</taxon>
        <taxon>Culicidae</taxon>
        <taxon>Anophelinae</taxon>
        <taxon>Anopheles</taxon>
    </lineage>
</organism>
<dbReference type="InterPro" id="IPR000215">
    <property type="entry name" value="Serpin_fam"/>
</dbReference>
<dbReference type="InterPro" id="IPR023796">
    <property type="entry name" value="Serpin_dom"/>
</dbReference>
<evidence type="ECO:0000259" key="6">
    <source>
        <dbReference type="SMART" id="SM00093"/>
    </source>
</evidence>
<dbReference type="PANTHER" id="PTHR11461">
    <property type="entry name" value="SERINE PROTEASE INHIBITOR, SERPIN"/>
    <property type="match status" value="1"/>
</dbReference>
<dbReference type="Pfam" id="PF00079">
    <property type="entry name" value="Serpin"/>
    <property type="match status" value="1"/>
</dbReference>
<evidence type="ECO:0000256" key="4">
    <source>
        <dbReference type="SAM" id="MobiDB-lite"/>
    </source>
</evidence>
<dbReference type="InterPro" id="IPR042178">
    <property type="entry name" value="Serpin_sf_1"/>
</dbReference>
<dbReference type="GO" id="GO:0004867">
    <property type="term" value="F:serine-type endopeptidase inhibitor activity"/>
    <property type="evidence" value="ECO:0007669"/>
    <property type="project" value="UniProtKB-KW"/>
</dbReference>
<dbReference type="PANTHER" id="PTHR11461:SF342">
    <property type="entry name" value="SERINE PROTEASE INHIBITOR 28DC"/>
    <property type="match status" value="1"/>
</dbReference>
<feature type="region of interest" description="Disordered" evidence="4">
    <location>
        <begin position="39"/>
        <end position="78"/>
    </location>
</feature>
<keyword evidence="5" id="KW-0732">Signal</keyword>
<dbReference type="SUPFAM" id="SSF56574">
    <property type="entry name" value="Serpins"/>
    <property type="match status" value="1"/>
</dbReference>
<feature type="signal peptide" evidence="5">
    <location>
        <begin position="1"/>
        <end position="21"/>
    </location>
</feature>
<evidence type="ECO:0000256" key="2">
    <source>
        <dbReference type="ARBA" id="ARBA00022900"/>
    </source>
</evidence>
<name>A0A182ITC7_ANOAO</name>
<dbReference type="Gene3D" id="2.30.39.10">
    <property type="entry name" value="Alpha-1-antitrypsin, domain 1"/>
    <property type="match status" value="1"/>
</dbReference>
<protein>
    <recommendedName>
        <fullName evidence="6">Serpin domain-containing protein</fullName>
    </recommendedName>
</protein>
<dbReference type="EnsemblMetazoa" id="AATE005093-RA">
    <property type="protein sequence ID" value="AATE005093-PA.1"/>
    <property type="gene ID" value="AATE005093"/>
</dbReference>
<dbReference type="SMART" id="SM00093">
    <property type="entry name" value="SERPIN"/>
    <property type="match status" value="1"/>
</dbReference>
<evidence type="ECO:0000313" key="7">
    <source>
        <dbReference type="EnsemblMetazoa" id="AATE005093-PA.1"/>
    </source>
</evidence>
<dbReference type="InterPro" id="IPR042185">
    <property type="entry name" value="Serpin_sf_2"/>
</dbReference>
<dbReference type="CDD" id="cd19597">
    <property type="entry name" value="serpin28D-like_insects"/>
    <property type="match status" value="1"/>
</dbReference>
<dbReference type="GO" id="GO:0005615">
    <property type="term" value="C:extracellular space"/>
    <property type="evidence" value="ECO:0007669"/>
    <property type="project" value="InterPro"/>
</dbReference>
<keyword evidence="1" id="KW-0646">Protease inhibitor</keyword>
<feature type="chain" id="PRO_5043769508" description="Serpin domain-containing protein" evidence="5">
    <location>
        <begin position="22"/>
        <end position="488"/>
    </location>
</feature>
<dbReference type="VEuPathDB" id="VectorBase:AATE005093"/>